<dbReference type="GO" id="GO:0000978">
    <property type="term" value="F:RNA polymerase II cis-regulatory region sequence-specific DNA binding"/>
    <property type="evidence" value="ECO:0007669"/>
    <property type="project" value="TreeGrafter"/>
</dbReference>
<dbReference type="InterPro" id="IPR002100">
    <property type="entry name" value="TF_MADSbox"/>
</dbReference>
<keyword evidence="5" id="KW-0804">Transcription</keyword>
<dbReference type="InterPro" id="IPR036879">
    <property type="entry name" value="TF_MADSbox_sf"/>
</dbReference>
<evidence type="ECO:0000256" key="2">
    <source>
        <dbReference type="ARBA" id="ARBA00023015"/>
    </source>
</evidence>
<feature type="region of interest" description="Disordered" evidence="7">
    <location>
        <begin position="371"/>
        <end position="465"/>
    </location>
</feature>
<feature type="domain" description="MADS-box" evidence="8">
    <location>
        <begin position="1"/>
        <end position="44"/>
    </location>
</feature>
<feature type="non-terminal residue" evidence="9">
    <location>
        <position position="465"/>
    </location>
</feature>
<dbReference type="Gene3D" id="3.40.1810.10">
    <property type="entry name" value="Transcription factor, MADS-box"/>
    <property type="match status" value="1"/>
</dbReference>
<dbReference type="CDD" id="cd00265">
    <property type="entry name" value="MADS_MEF2_like"/>
    <property type="match status" value="1"/>
</dbReference>
<dbReference type="PROSITE" id="PS50066">
    <property type="entry name" value="MADS_BOX_2"/>
    <property type="match status" value="1"/>
</dbReference>
<dbReference type="GO" id="GO:0000981">
    <property type="term" value="F:DNA-binding transcription factor activity, RNA polymerase II-specific"/>
    <property type="evidence" value="ECO:0007669"/>
    <property type="project" value="TreeGrafter"/>
</dbReference>
<name>A0A851KYW0_VIDCH</name>
<dbReference type="Pfam" id="PF00319">
    <property type="entry name" value="SRF-TF"/>
    <property type="match status" value="1"/>
</dbReference>
<organism evidence="9 10">
    <name type="scientific">Vidua chalybeata</name>
    <name type="common">Village indigobird</name>
    <dbReference type="NCBI Taxonomy" id="81927"/>
    <lineage>
        <taxon>Eukaryota</taxon>
        <taxon>Metazoa</taxon>
        <taxon>Chordata</taxon>
        <taxon>Craniata</taxon>
        <taxon>Vertebrata</taxon>
        <taxon>Euteleostomi</taxon>
        <taxon>Archelosauria</taxon>
        <taxon>Archosauria</taxon>
        <taxon>Dinosauria</taxon>
        <taxon>Saurischia</taxon>
        <taxon>Theropoda</taxon>
        <taxon>Coelurosauria</taxon>
        <taxon>Aves</taxon>
        <taxon>Neognathae</taxon>
        <taxon>Neoaves</taxon>
        <taxon>Telluraves</taxon>
        <taxon>Australaves</taxon>
        <taxon>Passeriformes</taxon>
        <taxon>Passeroidea</taxon>
        <taxon>Estrildidae</taxon>
        <taxon>Viduinae</taxon>
        <taxon>Vidua</taxon>
    </lineage>
</organism>
<keyword evidence="6" id="KW-0539">Nucleus</keyword>
<dbReference type="PANTHER" id="PTHR11945">
    <property type="entry name" value="MADS BOX PROTEIN"/>
    <property type="match status" value="1"/>
</dbReference>
<dbReference type="PANTHER" id="PTHR11945:SF837">
    <property type="entry name" value="MYOCYTE ENHANCER FACTOR 2D"/>
    <property type="match status" value="1"/>
</dbReference>
<evidence type="ECO:0000313" key="9">
    <source>
        <dbReference type="EMBL" id="NXB94584.1"/>
    </source>
</evidence>
<evidence type="ECO:0000256" key="6">
    <source>
        <dbReference type="ARBA" id="ARBA00023242"/>
    </source>
</evidence>
<dbReference type="EMBL" id="WBNB01002620">
    <property type="protein sequence ID" value="NXB94584.1"/>
    <property type="molecule type" value="Genomic_DNA"/>
</dbReference>
<sequence>QVTFTKRKFGLMKKAYELSVLCDCEIALIIFNHSNKLFQYASTDMDKVLLKYTEYNEPHESRTNADIIETLRKKGFNGCDSPEPDGDDSIDQSPLMEDKYRKGSEDLDILFKRYGSTVPAPNFAMPVTVPVTNQNTLQFSNPGSSLVTQSLVTSSLTDPRLLSPQQPALQRNTVSPGLPQRPASAGAMLGGDLNNTNGACPSPVGNGYVSARASPGLLPVSNGSSLGKIIPAKSPPPPSHGAPLAANSRKPDLRVITSQSGKGLMHHLQNTQRLGVSQATHSLTTPVVSVATPSLLTQGLPFSAMPTAVLHVLTCVTALAWPCPTGVKPCPAMSTCVTACPAIAWSHLCHSPALAIPWSHLSHTTTLTVNTNPNISIKSEPVSPNRERNTATPLSTFPHQPRHEPTGRSPVDSLSSNTSSYEGSSERDDPARADFGSSLGLLRPTSEPEGESPSVKRMRLDTWVT</sequence>
<dbReference type="Proteomes" id="UP000634236">
    <property type="component" value="Unassembled WGS sequence"/>
</dbReference>
<dbReference type="InterPro" id="IPR022102">
    <property type="entry name" value="HJURP_C"/>
</dbReference>
<feature type="non-terminal residue" evidence="9">
    <location>
        <position position="1"/>
    </location>
</feature>
<evidence type="ECO:0000256" key="4">
    <source>
        <dbReference type="ARBA" id="ARBA00023159"/>
    </source>
</evidence>
<feature type="compositionally biased region" description="Polar residues" evidence="7">
    <location>
        <begin position="163"/>
        <end position="175"/>
    </location>
</feature>
<evidence type="ECO:0000256" key="7">
    <source>
        <dbReference type="SAM" id="MobiDB-lite"/>
    </source>
</evidence>
<dbReference type="GO" id="GO:0030154">
    <property type="term" value="P:cell differentiation"/>
    <property type="evidence" value="ECO:0007669"/>
    <property type="project" value="TreeGrafter"/>
</dbReference>
<dbReference type="GO" id="GO:0046983">
    <property type="term" value="F:protein dimerization activity"/>
    <property type="evidence" value="ECO:0007669"/>
    <property type="project" value="InterPro"/>
</dbReference>
<evidence type="ECO:0000259" key="8">
    <source>
        <dbReference type="PROSITE" id="PS50066"/>
    </source>
</evidence>
<evidence type="ECO:0000313" key="10">
    <source>
        <dbReference type="Proteomes" id="UP000634236"/>
    </source>
</evidence>
<dbReference type="GO" id="GO:0007507">
    <property type="term" value="P:heart development"/>
    <property type="evidence" value="ECO:0007669"/>
    <property type="project" value="TreeGrafter"/>
</dbReference>
<dbReference type="GO" id="GO:0045944">
    <property type="term" value="P:positive regulation of transcription by RNA polymerase II"/>
    <property type="evidence" value="ECO:0007669"/>
    <property type="project" value="InterPro"/>
</dbReference>
<keyword evidence="2" id="KW-0805">Transcription regulation</keyword>
<dbReference type="InterPro" id="IPR033896">
    <property type="entry name" value="MEF2-like_N"/>
</dbReference>
<comment type="caution">
    <text evidence="9">The sequence shown here is derived from an EMBL/GenBank/DDBJ whole genome shotgun (WGS) entry which is preliminary data.</text>
</comment>
<dbReference type="Pfam" id="PF12347">
    <property type="entry name" value="HJURP_C"/>
    <property type="match status" value="1"/>
</dbReference>
<dbReference type="AlphaFoldDB" id="A0A851KYW0"/>
<proteinExistence type="predicted"/>
<dbReference type="SMART" id="SM00432">
    <property type="entry name" value="MADS"/>
    <property type="match status" value="1"/>
</dbReference>
<keyword evidence="3" id="KW-0238">DNA-binding</keyword>
<dbReference type="PRINTS" id="PR00404">
    <property type="entry name" value="MADSDOMAIN"/>
</dbReference>
<protein>
    <submittedName>
        <fullName evidence="9">MEF2D factor</fullName>
    </submittedName>
</protein>
<dbReference type="FunFam" id="3.40.1810.10:FF:000001">
    <property type="entry name" value="Myocyte-specific enhancer factor 2A homolog"/>
    <property type="match status" value="1"/>
</dbReference>
<dbReference type="SUPFAM" id="SSF55455">
    <property type="entry name" value="SRF-like"/>
    <property type="match status" value="1"/>
</dbReference>
<feature type="compositionally biased region" description="Low complexity" evidence="7">
    <location>
        <begin position="413"/>
        <end position="423"/>
    </location>
</feature>
<feature type="region of interest" description="Disordered" evidence="7">
    <location>
        <begin position="159"/>
        <end position="190"/>
    </location>
</feature>
<dbReference type="GO" id="GO:0005634">
    <property type="term" value="C:nucleus"/>
    <property type="evidence" value="ECO:0007669"/>
    <property type="project" value="UniProtKB-SubCell"/>
</dbReference>
<keyword evidence="10" id="KW-1185">Reference proteome</keyword>
<gene>
    <name evidence="9" type="primary">Mef2d</name>
    <name evidence="9" type="ORF">VIDCHA_R01935</name>
</gene>
<reference evidence="9" key="1">
    <citation type="submission" date="2019-09" db="EMBL/GenBank/DDBJ databases">
        <title>Bird 10,000 Genomes (B10K) Project - Family phase.</title>
        <authorList>
            <person name="Zhang G."/>
        </authorList>
    </citation>
    <scope>NUCLEOTIDE SEQUENCE</scope>
    <source>
        <strain evidence="9">OUT-0048</strain>
        <tissue evidence="9">Muscle</tissue>
    </source>
</reference>
<evidence type="ECO:0000256" key="1">
    <source>
        <dbReference type="ARBA" id="ARBA00004123"/>
    </source>
</evidence>
<comment type="subcellular location">
    <subcellularLocation>
        <location evidence="1">Nucleus</location>
    </subcellularLocation>
</comment>
<evidence type="ECO:0000256" key="5">
    <source>
        <dbReference type="ARBA" id="ARBA00023163"/>
    </source>
</evidence>
<evidence type="ECO:0000256" key="3">
    <source>
        <dbReference type="ARBA" id="ARBA00023125"/>
    </source>
</evidence>
<dbReference type="GO" id="GO:0042826">
    <property type="term" value="F:histone deacetylase binding"/>
    <property type="evidence" value="ECO:0007669"/>
    <property type="project" value="TreeGrafter"/>
</dbReference>
<keyword evidence="4" id="KW-0010">Activator</keyword>
<accession>A0A851KYW0</accession>